<protein>
    <submittedName>
        <fullName evidence="2">Uncharacterized protein</fullName>
    </submittedName>
</protein>
<reference evidence="2 3" key="1">
    <citation type="submission" date="2016-03" db="EMBL/GenBank/DDBJ databases">
        <title>Whole genome sequencing of Grifola frondosa 9006-11.</title>
        <authorList>
            <person name="Min B."/>
            <person name="Park H."/>
            <person name="Kim J.-G."/>
            <person name="Cho H."/>
            <person name="Oh Y.-L."/>
            <person name="Kong W.-S."/>
            <person name="Choi I.-G."/>
        </authorList>
    </citation>
    <scope>NUCLEOTIDE SEQUENCE [LARGE SCALE GENOMIC DNA]</scope>
    <source>
        <strain evidence="2 3">9006-11</strain>
    </source>
</reference>
<proteinExistence type="predicted"/>
<evidence type="ECO:0000313" key="3">
    <source>
        <dbReference type="Proteomes" id="UP000092993"/>
    </source>
</evidence>
<organism evidence="2 3">
    <name type="scientific">Grifola frondosa</name>
    <name type="common">Maitake</name>
    <name type="synonym">Polyporus frondosus</name>
    <dbReference type="NCBI Taxonomy" id="5627"/>
    <lineage>
        <taxon>Eukaryota</taxon>
        <taxon>Fungi</taxon>
        <taxon>Dikarya</taxon>
        <taxon>Basidiomycota</taxon>
        <taxon>Agaricomycotina</taxon>
        <taxon>Agaricomycetes</taxon>
        <taxon>Polyporales</taxon>
        <taxon>Grifolaceae</taxon>
        <taxon>Grifola</taxon>
    </lineage>
</organism>
<gene>
    <name evidence="2" type="ORF">A0H81_13671</name>
</gene>
<accession>A0A1C7LNL9</accession>
<keyword evidence="3" id="KW-1185">Reference proteome</keyword>
<evidence type="ECO:0000256" key="1">
    <source>
        <dbReference type="SAM" id="MobiDB-lite"/>
    </source>
</evidence>
<dbReference type="Proteomes" id="UP000092993">
    <property type="component" value="Unassembled WGS sequence"/>
</dbReference>
<name>A0A1C7LNL9_GRIFR</name>
<feature type="region of interest" description="Disordered" evidence="1">
    <location>
        <begin position="1"/>
        <end position="61"/>
    </location>
</feature>
<sequence length="61" mass="6622">MRPLHIRAPKLPPDVDSVEGDEEGDSENEDADGGRQGEKDAPLGGPFRKIQDEVYAIETSS</sequence>
<feature type="compositionally biased region" description="Acidic residues" evidence="1">
    <location>
        <begin position="16"/>
        <end position="31"/>
    </location>
</feature>
<evidence type="ECO:0000313" key="2">
    <source>
        <dbReference type="EMBL" id="OBZ66355.1"/>
    </source>
</evidence>
<comment type="caution">
    <text evidence="2">The sequence shown here is derived from an EMBL/GenBank/DDBJ whole genome shotgun (WGS) entry which is preliminary data.</text>
</comment>
<feature type="compositionally biased region" description="Basic and acidic residues" evidence="1">
    <location>
        <begin position="32"/>
        <end position="41"/>
    </location>
</feature>
<dbReference type="AlphaFoldDB" id="A0A1C7LNL9"/>
<dbReference type="EMBL" id="LUGG01000031">
    <property type="protein sequence ID" value="OBZ66355.1"/>
    <property type="molecule type" value="Genomic_DNA"/>
</dbReference>